<evidence type="ECO:0000313" key="2">
    <source>
        <dbReference type="Proteomes" id="UP000326062"/>
    </source>
</evidence>
<gene>
    <name evidence="1" type="ORF">FD755_016048</name>
</gene>
<dbReference type="InterPro" id="IPR009091">
    <property type="entry name" value="RCC1/BLIP-II"/>
</dbReference>
<dbReference type="Proteomes" id="UP000326062">
    <property type="component" value="Chromosome X"/>
</dbReference>
<dbReference type="InterPro" id="IPR053035">
    <property type="entry name" value="Mitochondrial_GEF_domain"/>
</dbReference>
<organism evidence="1 2">
    <name type="scientific">Muntiacus reevesi</name>
    <name type="common">Reeves' muntjac</name>
    <name type="synonym">Cervus reevesi</name>
    <dbReference type="NCBI Taxonomy" id="9886"/>
    <lineage>
        <taxon>Eukaryota</taxon>
        <taxon>Metazoa</taxon>
        <taxon>Chordata</taxon>
        <taxon>Craniata</taxon>
        <taxon>Vertebrata</taxon>
        <taxon>Euteleostomi</taxon>
        <taxon>Mammalia</taxon>
        <taxon>Eutheria</taxon>
        <taxon>Laurasiatheria</taxon>
        <taxon>Artiodactyla</taxon>
        <taxon>Ruminantia</taxon>
        <taxon>Pecora</taxon>
        <taxon>Cervidae</taxon>
        <taxon>Muntiacinae</taxon>
        <taxon>Muntiacus</taxon>
    </lineage>
</organism>
<dbReference type="PANTHER" id="PTHR46337:SF1">
    <property type="entry name" value="RCC1-LIKE G EXCHANGING FACTOR-LIKE PROTEIN"/>
    <property type="match status" value="1"/>
</dbReference>
<dbReference type="EMBL" id="VCEB01000011">
    <property type="protein sequence ID" value="KAB0372256.1"/>
    <property type="molecule type" value="Genomic_DNA"/>
</dbReference>
<dbReference type="GO" id="GO:0005085">
    <property type="term" value="F:guanyl-nucleotide exchange factor activity"/>
    <property type="evidence" value="ECO:0007669"/>
    <property type="project" value="TreeGrafter"/>
</dbReference>
<dbReference type="GO" id="GO:0070131">
    <property type="term" value="P:positive regulation of mitochondrial translation"/>
    <property type="evidence" value="ECO:0007669"/>
    <property type="project" value="TreeGrafter"/>
</dbReference>
<dbReference type="GO" id="GO:0005743">
    <property type="term" value="C:mitochondrial inner membrane"/>
    <property type="evidence" value="ECO:0007669"/>
    <property type="project" value="TreeGrafter"/>
</dbReference>
<dbReference type="PANTHER" id="PTHR46337">
    <property type="entry name" value="RCC1-LIKE G EXCHANGING FACTOR-LIKE PROTEIN"/>
    <property type="match status" value="1"/>
</dbReference>
<sequence>MDSGRALVELMRGGGGRGGCALLFQYVGEHVTHTNRIFVRGFSFSRALGVPPSCWPATDPSPLGQTISSAACGYGFTWLSSKTKDIMKVWGMRLNKDSQLRFHRIFSTGNNSYGQCGRKVVKKEIYIQVACSQNHSLLLTDKEVYSCGRHTHKLGGELARVNVVQVDTYGDCYLVVLAGGGLFRWGNSEYLQLASVTDSRQAVCGGTGCAVLNREGHVFVWGYGILGKGPNLLETALSEMIPPTLFGLMEFNPGVQESYLCEVRTSKGAWVEDQYFPWGVTIPGEPVDMVCGVDHMVTLIKSLI</sequence>
<dbReference type="Gene3D" id="2.130.10.30">
    <property type="entry name" value="Regulator of chromosome condensation 1/beta-lactamase-inhibitor protein II"/>
    <property type="match status" value="1"/>
</dbReference>
<dbReference type="GO" id="GO:0019843">
    <property type="term" value="F:rRNA binding"/>
    <property type="evidence" value="ECO:0007669"/>
    <property type="project" value="TreeGrafter"/>
</dbReference>
<name>A0A5N3XGB0_MUNRE</name>
<evidence type="ECO:0008006" key="3">
    <source>
        <dbReference type="Google" id="ProtNLM"/>
    </source>
</evidence>
<dbReference type="AlphaFoldDB" id="A0A5N3XGB0"/>
<comment type="caution">
    <text evidence="1">The sequence shown here is derived from an EMBL/GenBank/DDBJ whole genome shotgun (WGS) entry which is preliminary data.</text>
</comment>
<reference evidence="1 2" key="1">
    <citation type="submission" date="2019-06" db="EMBL/GenBank/DDBJ databases">
        <title>Discovery of a novel chromosome fission-fusion reversal in muntjac.</title>
        <authorList>
            <person name="Mudd A.B."/>
            <person name="Bredeson J.V."/>
            <person name="Baum R."/>
            <person name="Hockemeyer D."/>
            <person name="Rokhsar D.S."/>
        </authorList>
    </citation>
    <scope>NUCLEOTIDE SEQUENCE [LARGE SCALE GENOMIC DNA]</scope>
    <source>
        <strain evidence="1">UCam_UCB_Mr</strain>
        <tissue evidence="1">Fibroblast cell line</tissue>
    </source>
</reference>
<accession>A0A5N3XGB0</accession>
<proteinExistence type="predicted"/>
<evidence type="ECO:0000313" key="1">
    <source>
        <dbReference type="EMBL" id="KAB0372256.1"/>
    </source>
</evidence>
<protein>
    <recommendedName>
        <fullName evidence="3">RCC1 like</fullName>
    </recommendedName>
</protein>
<keyword evidence="2" id="KW-1185">Reference proteome</keyword>
<dbReference type="SUPFAM" id="SSF50985">
    <property type="entry name" value="RCC1/BLIP-II"/>
    <property type="match status" value="1"/>
</dbReference>